<evidence type="ECO:0000259" key="2">
    <source>
        <dbReference type="Pfam" id="PF25583"/>
    </source>
</evidence>
<accession>A0A6G5QFN5</accession>
<proteinExistence type="predicted"/>
<feature type="domain" description="WCX" evidence="2">
    <location>
        <begin position="242"/>
        <end position="318"/>
    </location>
</feature>
<dbReference type="InterPro" id="IPR026881">
    <property type="entry name" value="WYL_dom"/>
</dbReference>
<dbReference type="Pfam" id="PF13280">
    <property type="entry name" value="WYL"/>
    <property type="match status" value="1"/>
</dbReference>
<dbReference type="InterPro" id="IPR057727">
    <property type="entry name" value="WCX_dom"/>
</dbReference>
<dbReference type="Proteomes" id="UP000503264">
    <property type="component" value="Chromosome"/>
</dbReference>
<dbReference type="AlphaFoldDB" id="A0A6G5QFN5"/>
<feature type="domain" description="WYL" evidence="1">
    <location>
        <begin position="151"/>
        <end position="213"/>
    </location>
</feature>
<reference evidence="3 4" key="1">
    <citation type="submission" date="2016-07" db="EMBL/GenBank/DDBJ databases">
        <title>Comparative genomics of the Campylobacter concisus group.</title>
        <authorList>
            <person name="Miller W.G."/>
            <person name="Yee E."/>
            <person name="Chapman M.H."/>
            <person name="Huynh S."/>
            <person name="Bono J.L."/>
            <person name="On S.L.W."/>
            <person name="StLeger J."/>
            <person name="Foster G."/>
            <person name="Parker C.T."/>
        </authorList>
    </citation>
    <scope>NUCLEOTIDE SEQUENCE [LARGE SCALE GENOMIC DNA]</scope>
    <source>
        <strain evidence="3 4">CCUG 21559</strain>
    </source>
</reference>
<dbReference type="Pfam" id="PF25583">
    <property type="entry name" value="WCX"/>
    <property type="match status" value="1"/>
</dbReference>
<protein>
    <submittedName>
        <fullName evidence="3">Transcriptional regulator (WYL domain)</fullName>
    </submittedName>
</protein>
<evidence type="ECO:0000313" key="4">
    <source>
        <dbReference type="Proteomes" id="UP000503264"/>
    </source>
</evidence>
<sequence length="324" mass="37434">MACGKLSFFDFVPLLLSTTYKFISLSYSFLKCSFVDFASKKLRDRPHTIAELSNMLGVSTKTVQRDLYETLVEYGAVKNGHLWSMDEKSASDGLDGDDRVVLNILDNVAKNMGASFYGKAHVLLTQISEQLNHPILTNINNEKLGEQDLVNFQILEDAVRDRVEIKCVYNDYEFCVKPLKLALFEGFWYLLLLDSKKGDAFKKFHLKSIRDIKPTKNKFEISDELENRVRAINSAWASLDKPETARLLLDKKVVKYFERKRYINENITGKDKDGSVEIEIDFTHVMQIKPLICYYIPFIKVLSPKWLADEIKKEIKEYVKQIDV</sequence>
<dbReference type="PROSITE" id="PS52050">
    <property type="entry name" value="WYL"/>
    <property type="match status" value="1"/>
</dbReference>
<organism evidence="3 4">
    <name type="scientific">Campylobacter mucosalis CCUG 21559</name>
    <dbReference type="NCBI Taxonomy" id="1032067"/>
    <lineage>
        <taxon>Bacteria</taxon>
        <taxon>Pseudomonadati</taxon>
        <taxon>Campylobacterota</taxon>
        <taxon>Epsilonproteobacteria</taxon>
        <taxon>Campylobacterales</taxon>
        <taxon>Campylobacteraceae</taxon>
        <taxon>Campylobacter</taxon>
    </lineage>
</organism>
<dbReference type="EMBL" id="CP012542">
    <property type="protein sequence ID" value="QCD44409.1"/>
    <property type="molecule type" value="Genomic_DNA"/>
</dbReference>
<name>A0A6G5QFN5_9BACT</name>
<gene>
    <name evidence="3" type="ORF">CMUC_0610</name>
</gene>
<dbReference type="PANTHER" id="PTHR34580:SF1">
    <property type="entry name" value="PROTEIN PAFC"/>
    <property type="match status" value="1"/>
</dbReference>
<evidence type="ECO:0000259" key="1">
    <source>
        <dbReference type="Pfam" id="PF13280"/>
    </source>
</evidence>
<keyword evidence="4" id="KW-1185">Reference proteome</keyword>
<dbReference type="PANTHER" id="PTHR34580">
    <property type="match status" value="1"/>
</dbReference>
<evidence type="ECO:0000313" key="3">
    <source>
        <dbReference type="EMBL" id="QCD44409.1"/>
    </source>
</evidence>
<dbReference type="InterPro" id="IPR051534">
    <property type="entry name" value="CBASS_pafABC_assoc_protein"/>
</dbReference>
<dbReference type="RefSeq" id="WP_171993542.1">
    <property type="nucleotide sequence ID" value="NZ_CP012542.1"/>
</dbReference>